<feature type="chain" id="PRO_5015202316" description="Endosialidase-like protein" evidence="1">
    <location>
        <begin position="20"/>
        <end position="228"/>
    </location>
</feature>
<evidence type="ECO:0000313" key="2">
    <source>
        <dbReference type="EMBL" id="PSK94213.1"/>
    </source>
</evidence>
<evidence type="ECO:0000313" key="3">
    <source>
        <dbReference type="Proteomes" id="UP000240572"/>
    </source>
</evidence>
<sequence>MKKTALLALILFAASPLIAQTWTGTTTTKAAIGTTTYENTKLTLRNIQYQTAPTPNQASSALKIMNGYDGANNNIMEIWNGTYQTFLGPNGSTVSYNPALVFWVSNRDQVGIRNSLRIGTTAATGAFANYKLSVDGDMVAKRCVVQVDNWADYVFEDSYALPTLADVEDYVNENKHLPGVPSGQEIKDKGLEVGEMNRILMQKVEELTLYVIRQQKEIDALKAAHAKP</sequence>
<dbReference type="RefSeq" id="WP_106520936.1">
    <property type="nucleotide sequence ID" value="NZ_PYGD01000001.1"/>
</dbReference>
<protein>
    <recommendedName>
        <fullName evidence="4">Endosialidase-like protein</fullName>
    </recommendedName>
</protein>
<keyword evidence="1" id="KW-0732">Signal</keyword>
<reference evidence="2 3" key="1">
    <citation type="submission" date="2018-03" db="EMBL/GenBank/DDBJ databases">
        <title>Genomic Encyclopedia of Type Strains, Phase III (KMG-III): the genomes of soil and plant-associated and newly described type strains.</title>
        <authorList>
            <person name="Whitman W."/>
        </authorList>
    </citation>
    <scope>NUCLEOTIDE SEQUENCE [LARGE SCALE GENOMIC DNA]</scope>
    <source>
        <strain evidence="2 3">CGMCC 1.12700</strain>
    </source>
</reference>
<organism evidence="2 3">
    <name type="scientific">Taibaiella chishuiensis</name>
    <dbReference type="NCBI Taxonomy" id="1434707"/>
    <lineage>
        <taxon>Bacteria</taxon>
        <taxon>Pseudomonadati</taxon>
        <taxon>Bacteroidota</taxon>
        <taxon>Chitinophagia</taxon>
        <taxon>Chitinophagales</taxon>
        <taxon>Chitinophagaceae</taxon>
        <taxon>Taibaiella</taxon>
    </lineage>
</organism>
<name>A0A2P8DAH8_9BACT</name>
<dbReference type="EMBL" id="PYGD01000001">
    <property type="protein sequence ID" value="PSK94213.1"/>
    <property type="molecule type" value="Genomic_DNA"/>
</dbReference>
<keyword evidence="3" id="KW-1185">Reference proteome</keyword>
<evidence type="ECO:0000256" key="1">
    <source>
        <dbReference type="SAM" id="SignalP"/>
    </source>
</evidence>
<feature type="signal peptide" evidence="1">
    <location>
        <begin position="1"/>
        <end position="19"/>
    </location>
</feature>
<dbReference type="OrthoDB" id="9808753at2"/>
<evidence type="ECO:0008006" key="4">
    <source>
        <dbReference type="Google" id="ProtNLM"/>
    </source>
</evidence>
<dbReference type="AlphaFoldDB" id="A0A2P8DAH8"/>
<proteinExistence type="predicted"/>
<comment type="caution">
    <text evidence="2">The sequence shown here is derived from an EMBL/GenBank/DDBJ whole genome shotgun (WGS) entry which is preliminary data.</text>
</comment>
<accession>A0A2P8DAH8</accession>
<dbReference type="Proteomes" id="UP000240572">
    <property type="component" value="Unassembled WGS sequence"/>
</dbReference>
<gene>
    <name evidence="2" type="ORF">B0I18_101368</name>
</gene>